<keyword evidence="2" id="KW-0472">Membrane</keyword>
<reference evidence="5" key="1">
    <citation type="journal article" date="2019" name="Int. J. Syst. Evol. Microbiol.">
        <title>The Global Catalogue of Microorganisms (GCM) 10K type strain sequencing project: providing services to taxonomists for standard genome sequencing and annotation.</title>
        <authorList>
            <consortium name="The Broad Institute Genomics Platform"/>
            <consortium name="The Broad Institute Genome Sequencing Center for Infectious Disease"/>
            <person name="Wu L."/>
            <person name="Ma J."/>
        </authorList>
    </citation>
    <scope>NUCLEOTIDE SEQUENCE [LARGE SCALE GENOMIC DNA]</scope>
    <source>
        <strain evidence="5">JCM 17250</strain>
    </source>
</reference>
<accession>A0ABP7VEY6</accession>
<dbReference type="Pfam" id="PF05580">
    <property type="entry name" value="Peptidase_S55"/>
    <property type="match status" value="1"/>
</dbReference>
<keyword evidence="5" id="KW-1185">Reference proteome</keyword>
<proteinExistence type="predicted"/>
<keyword evidence="2" id="KW-1133">Transmembrane helix</keyword>
<evidence type="ECO:0000259" key="3">
    <source>
        <dbReference type="PROSITE" id="PS51494"/>
    </source>
</evidence>
<evidence type="ECO:0000313" key="4">
    <source>
        <dbReference type="EMBL" id="GAA4065898.1"/>
    </source>
</evidence>
<dbReference type="Proteomes" id="UP001501734">
    <property type="component" value="Unassembled WGS sequence"/>
</dbReference>
<evidence type="ECO:0000313" key="5">
    <source>
        <dbReference type="Proteomes" id="UP001501734"/>
    </source>
</evidence>
<dbReference type="InterPro" id="IPR014219">
    <property type="entry name" value="SpoIVB"/>
</dbReference>
<gene>
    <name evidence="4" type="primary">spoIVB</name>
    <name evidence="4" type="ORF">GCM10022410_10390</name>
</gene>
<dbReference type="PROSITE" id="PS51494">
    <property type="entry name" value="SPOIVB"/>
    <property type="match status" value="1"/>
</dbReference>
<dbReference type="RefSeq" id="WP_344911055.1">
    <property type="nucleotide sequence ID" value="NZ_BAABDL010000053.1"/>
</dbReference>
<keyword evidence="1" id="KW-0645">Protease</keyword>
<keyword evidence="1" id="KW-0378">Hydrolase</keyword>
<comment type="caution">
    <text evidence="4">The sequence shown here is derived from an EMBL/GenBank/DDBJ whole genome shotgun (WGS) entry which is preliminary data.</text>
</comment>
<dbReference type="SUPFAM" id="SSF50156">
    <property type="entry name" value="PDZ domain-like"/>
    <property type="match status" value="1"/>
</dbReference>
<keyword evidence="1" id="KW-0720">Serine protease</keyword>
<name>A0ABP7VEY6_9BACI</name>
<feature type="domain" description="Peptidase S55" evidence="3">
    <location>
        <begin position="188"/>
        <end position="427"/>
    </location>
</feature>
<dbReference type="InterPro" id="IPR009003">
    <property type="entry name" value="Peptidase_S1_PA"/>
</dbReference>
<dbReference type="InterPro" id="IPR036034">
    <property type="entry name" value="PDZ_sf"/>
</dbReference>
<dbReference type="InterPro" id="IPR008763">
    <property type="entry name" value="Peptidase_S55"/>
</dbReference>
<sequence>MKRQLIKSICGIVLFIVLFGLPFFPTVKNYLTIPTEVNLYTNSTETFQLTDSAHSFNLIDQSEQDIIKLNNSSVEPLKVGKTNLKYQYKDFPLKRINVNVKQQYQVIPGGQSIGVNLETLGVLVVGYHYLGEGEESESPGRDLGIKIGDNILEMNEQVIQTIADIGPIVSESGANNQPIKVKFQRNHQTFEEELMPSYDEKTDSYKIGLYIRDSAAGIGTLTFFDPKTNMYGALGHVIADVDTKEPIEIKSGTIVKSRITSIQKGDSGIPGEKRASFNKNENLLGNITKNSSFGVFGQLSIDLKDADTIDPLPIAYSNEVKEGPAQILTVVNEEEVETFDIEIISAIEQTNPATKGMVIKVTDERLLEKTGGIVQGMSGSPIIQDNKIVGAVTHVFVNDPTSGYGIHIEWMLEEAEINYKETFAQAG</sequence>
<evidence type="ECO:0000256" key="2">
    <source>
        <dbReference type="SAM" id="Phobius"/>
    </source>
</evidence>
<organism evidence="4 5">
    <name type="scientific">Amphibacillus indicireducens</name>
    <dbReference type="NCBI Taxonomy" id="1076330"/>
    <lineage>
        <taxon>Bacteria</taxon>
        <taxon>Bacillati</taxon>
        <taxon>Bacillota</taxon>
        <taxon>Bacilli</taxon>
        <taxon>Bacillales</taxon>
        <taxon>Bacillaceae</taxon>
        <taxon>Amphibacillus</taxon>
    </lineage>
</organism>
<dbReference type="SUPFAM" id="SSF50494">
    <property type="entry name" value="Trypsin-like serine proteases"/>
    <property type="match status" value="1"/>
</dbReference>
<dbReference type="NCBIfam" id="TIGR02860">
    <property type="entry name" value="spore_IV_B"/>
    <property type="match status" value="1"/>
</dbReference>
<evidence type="ECO:0000256" key="1">
    <source>
        <dbReference type="ARBA" id="ARBA00022825"/>
    </source>
</evidence>
<feature type="transmembrane region" description="Helical" evidence="2">
    <location>
        <begin position="5"/>
        <end position="24"/>
    </location>
</feature>
<dbReference type="EMBL" id="BAABDL010000053">
    <property type="protein sequence ID" value="GAA4065898.1"/>
    <property type="molecule type" value="Genomic_DNA"/>
</dbReference>
<dbReference type="Gene3D" id="2.30.42.10">
    <property type="match status" value="1"/>
</dbReference>
<protein>
    <submittedName>
        <fullName evidence="4">SpoIVB peptidase</fullName>
    </submittedName>
</protein>
<keyword evidence="2" id="KW-0812">Transmembrane</keyword>